<protein>
    <recommendedName>
        <fullName evidence="4">Protein kinase domain-containing protein</fullName>
    </recommendedName>
</protein>
<accession>A0A433Q8P7</accession>
<proteinExistence type="predicted"/>
<comment type="caution">
    <text evidence="2">The sequence shown here is derived from an EMBL/GenBank/DDBJ whole genome shotgun (WGS) entry which is preliminary data.</text>
</comment>
<dbReference type="EMBL" id="RBNJ01011125">
    <property type="protein sequence ID" value="RUS26157.1"/>
    <property type="molecule type" value="Genomic_DNA"/>
</dbReference>
<organism evidence="2 3">
    <name type="scientific">Jimgerdemannia flammicorona</name>
    <dbReference type="NCBI Taxonomy" id="994334"/>
    <lineage>
        <taxon>Eukaryota</taxon>
        <taxon>Fungi</taxon>
        <taxon>Fungi incertae sedis</taxon>
        <taxon>Mucoromycota</taxon>
        <taxon>Mucoromycotina</taxon>
        <taxon>Endogonomycetes</taxon>
        <taxon>Endogonales</taxon>
        <taxon>Endogonaceae</taxon>
        <taxon>Jimgerdemannia</taxon>
    </lineage>
</organism>
<feature type="region of interest" description="Disordered" evidence="1">
    <location>
        <begin position="144"/>
        <end position="246"/>
    </location>
</feature>
<keyword evidence="3" id="KW-1185">Reference proteome</keyword>
<dbReference type="InterPro" id="IPR011009">
    <property type="entry name" value="Kinase-like_dom_sf"/>
</dbReference>
<gene>
    <name evidence="2" type="ORF">BC938DRAFT_471166</name>
</gene>
<dbReference type="SUPFAM" id="SSF56112">
    <property type="entry name" value="Protein kinase-like (PK-like)"/>
    <property type="match status" value="1"/>
</dbReference>
<sequence length="246" mass="27110">MPRVPFQNLYPKANPLAIDLLNKLLCFDPALRITVEQALSHPYLAAYHDEEDEVSAGFRITRNVRQAEELRDFGGGEVCQFTRNFSTSRSRAQRPWMKCGVGIAVLEREFVLVRIYTGIPFLIVLLVNVQRHLEMIAQEVRAFKQSKQASLQPNGGAKGLGRKESLSARDREALEKSKQAAAAAAQAKQAQESRASRGTSSNTRKQSDEPSIAATAAASRPGAMGGATPMEVDEDLERELSGQQNR</sequence>
<evidence type="ECO:0000313" key="2">
    <source>
        <dbReference type="EMBL" id="RUS26157.1"/>
    </source>
</evidence>
<name>A0A433Q8P7_9FUNG</name>
<feature type="compositionally biased region" description="Low complexity" evidence="1">
    <location>
        <begin position="179"/>
        <end position="193"/>
    </location>
</feature>
<feature type="compositionally biased region" description="Basic and acidic residues" evidence="1">
    <location>
        <begin position="161"/>
        <end position="178"/>
    </location>
</feature>
<evidence type="ECO:0000313" key="3">
    <source>
        <dbReference type="Proteomes" id="UP000274822"/>
    </source>
</evidence>
<evidence type="ECO:0008006" key="4">
    <source>
        <dbReference type="Google" id="ProtNLM"/>
    </source>
</evidence>
<dbReference type="Proteomes" id="UP000274822">
    <property type="component" value="Unassembled WGS sequence"/>
</dbReference>
<dbReference type="Gene3D" id="1.10.510.10">
    <property type="entry name" value="Transferase(Phosphotransferase) domain 1"/>
    <property type="match status" value="1"/>
</dbReference>
<evidence type="ECO:0000256" key="1">
    <source>
        <dbReference type="SAM" id="MobiDB-lite"/>
    </source>
</evidence>
<reference evidence="2 3" key="1">
    <citation type="journal article" date="2018" name="New Phytol.">
        <title>Phylogenomics of Endogonaceae and evolution of mycorrhizas within Mucoromycota.</title>
        <authorList>
            <person name="Chang Y."/>
            <person name="Desiro A."/>
            <person name="Na H."/>
            <person name="Sandor L."/>
            <person name="Lipzen A."/>
            <person name="Clum A."/>
            <person name="Barry K."/>
            <person name="Grigoriev I.V."/>
            <person name="Martin F.M."/>
            <person name="Stajich J.E."/>
            <person name="Smith M.E."/>
            <person name="Bonito G."/>
            <person name="Spatafora J.W."/>
        </authorList>
    </citation>
    <scope>NUCLEOTIDE SEQUENCE [LARGE SCALE GENOMIC DNA]</scope>
    <source>
        <strain evidence="2 3">AD002</strain>
    </source>
</reference>
<dbReference type="AlphaFoldDB" id="A0A433Q8P7"/>